<dbReference type="InterPro" id="IPR013103">
    <property type="entry name" value="RVT_2"/>
</dbReference>
<dbReference type="CDD" id="cd09272">
    <property type="entry name" value="RNase_HI_RT_Ty1"/>
    <property type="match status" value="1"/>
</dbReference>
<dbReference type="GO" id="GO:0046872">
    <property type="term" value="F:metal ion binding"/>
    <property type="evidence" value="ECO:0007669"/>
    <property type="project" value="UniProtKB-KW"/>
</dbReference>
<dbReference type="PANTHER" id="PTHR42648:SF28">
    <property type="entry name" value="TRANSPOSON-ENCODED PROTEIN WITH RIBONUCLEASE H-LIKE AND RETROVIRUS ZINC FINGER-LIKE DOMAINS"/>
    <property type="match status" value="1"/>
</dbReference>
<organism evidence="5 7">
    <name type="scientific">Cucumis melo var. makuwa</name>
    <name type="common">Oriental melon</name>
    <dbReference type="NCBI Taxonomy" id="1194695"/>
    <lineage>
        <taxon>Eukaryota</taxon>
        <taxon>Viridiplantae</taxon>
        <taxon>Streptophyta</taxon>
        <taxon>Embryophyta</taxon>
        <taxon>Tracheophyta</taxon>
        <taxon>Spermatophyta</taxon>
        <taxon>Magnoliopsida</taxon>
        <taxon>eudicotyledons</taxon>
        <taxon>Gunneridae</taxon>
        <taxon>Pentapetalae</taxon>
        <taxon>rosids</taxon>
        <taxon>fabids</taxon>
        <taxon>Cucurbitales</taxon>
        <taxon>Cucurbitaceae</taxon>
        <taxon>Benincaseae</taxon>
        <taxon>Cucumis</taxon>
    </lineage>
</organism>
<evidence type="ECO:0000313" key="7">
    <source>
        <dbReference type="Proteomes" id="UP000321393"/>
    </source>
</evidence>
<evidence type="ECO:0000256" key="1">
    <source>
        <dbReference type="ARBA" id="ARBA00022723"/>
    </source>
</evidence>
<evidence type="ECO:0000256" key="2">
    <source>
        <dbReference type="ARBA" id="ARBA00022801"/>
    </source>
</evidence>
<dbReference type="EMBL" id="SSTD01015294">
    <property type="protein sequence ID" value="TYK03184.1"/>
    <property type="molecule type" value="Genomic_DNA"/>
</dbReference>
<dbReference type="Gene3D" id="3.30.420.10">
    <property type="entry name" value="Ribonuclease H-like superfamily/Ribonuclease H"/>
    <property type="match status" value="1"/>
</dbReference>
<keyword evidence="1" id="KW-0479">Metal-binding</keyword>
<evidence type="ECO:0000259" key="4">
    <source>
        <dbReference type="PROSITE" id="PS50994"/>
    </source>
</evidence>
<protein>
    <submittedName>
        <fullName evidence="5">Beta-galactosidase</fullName>
    </submittedName>
</protein>
<sequence length="636" mass="72801">MILEGHHKFGSLIEDIPRSTPGDPQERYQKEKDSLIRSNLFNGTTDGQALTVLSLIWQEMDLCREIVWNCPSDSIYYSRIEEVDKIHVFLASLNPRPYHAMSSLTNPTSDSTAFSVRSPNHDNEKHSGNQSLFLNTTRNSGISRSSVGNYMHRVSFPSQPYKSTQPFTLVHNDVWRPSKVTTSSGKRWSVTFIDNQTRLNWVFLISDKSEVTSTFWNFYHIIETQFNAKIAVLYNDNGRKFQNHTLNEILSSKGIVHQISCAYTPHQNGVAERKNRHLLEVFCSLMLSTSTSFNGVGENDESENNGSKTVVPKDMVEKGSVDVIITDREGKVDENEVIAESTENKTKQDHPGNIKPRKRTRLEIYAHSPKGHKTVECKWVFPLEYRVDGIFDRYNARRGSVYGPPPGFEAKFDNQRYNQGHSNHTVFTKVSKTGKIAMLIVYVNDIVLSEDDTVEIIQLKKKMGDEFEIKDLGNLMYFLEMEVARSKEGIIVSQRKYTLDLLAETGMTGLSSMPNSKMQFMQAPYENHMEAVNKVLRYLKATPAKGLRFRKTDWSKKQGVVARSSAEAKYRAMSLRICEEIWLQKVLSDLRQNYHMPIKLFHDNKAAISIANNPVQHDRTKQLEIDTLYQRETGQC</sequence>
<evidence type="ECO:0000313" key="6">
    <source>
        <dbReference type="EMBL" id="TYK03184.1"/>
    </source>
</evidence>
<dbReference type="Proteomes" id="UP000321947">
    <property type="component" value="Unassembled WGS sequence"/>
</dbReference>
<feature type="compositionally biased region" description="Polar residues" evidence="3">
    <location>
        <begin position="109"/>
        <end position="118"/>
    </location>
</feature>
<comment type="caution">
    <text evidence="5">The sequence shown here is derived from an EMBL/GenBank/DDBJ whole genome shotgun (WGS) entry which is preliminary data.</text>
</comment>
<feature type="domain" description="Integrase catalytic" evidence="4">
    <location>
        <begin position="162"/>
        <end position="282"/>
    </location>
</feature>
<evidence type="ECO:0000256" key="3">
    <source>
        <dbReference type="SAM" id="MobiDB-lite"/>
    </source>
</evidence>
<dbReference type="GO" id="GO:0015074">
    <property type="term" value="P:DNA integration"/>
    <property type="evidence" value="ECO:0007669"/>
    <property type="project" value="InterPro"/>
</dbReference>
<dbReference type="Pfam" id="PF07727">
    <property type="entry name" value="RVT_2"/>
    <property type="match status" value="1"/>
</dbReference>
<dbReference type="AlphaFoldDB" id="A0A5A7UKH6"/>
<reference evidence="7 8" key="1">
    <citation type="submission" date="2019-08" db="EMBL/GenBank/DDBJ databases">
        <title>Draft genome sequences of two oriental melons (Cucumis melo L. var makuwa).</title>
        <authorList>
            <person name="Kwon S.-Y."/>
        </authorList>
    </citation>
    <scope>NUCLEOTIDE SEQUENCE [LARGE SCALE GENOMIC DNA]</scope>
    <source>
        <strain evidence="8">cv. Chang Bougi</strain>
        <strain evidence="7">cv. SW 3</strain>
        <tissue evidence="5">Leaf</tissue>
    </source>
</reference>
<dbReference type="Proteomes" id="UP000321393">
    <property type="component" value="Unassembled WGS sequence"/>
</dbReference>
<dbReference type="GO" id="GO:0016787">
    <property type="term" value="F:hydrolase activity"/>
    <property type="evidence" value="ECO:0007669"/>
    <property type="project" value="UniProtKB-KW"/>
</dbReference>
<dbReference type="EMBL" id="SSTE01007511">
    <property type="protein sequence ID" value="KAA0056332.1"/>
    <property type="molecule type" value="Genomic_DNA"/>
</dbReference>
<feature type="region of interest" description="Disordered" evidence="3">
    <location>
        <begin position="109"/>
        <end position="130"/>
    </location>
</feature>
<dbReference type="PROSITE" id="PS50994">
    <property type="entry name" value="INTEGRASE"/>
    <property type="match status" value="1"/>
</dbReference>
<keyword evidence="2" id="KW-0378">Hydrolase</keyword>
<feature type="region of interest" description="Disordered" evidence="3">
    <location>
        <begin position="9"/>
        <end position="30"/>
    </location>
</feature>
<accession>A0A5A7UKH6</accession>
<dbReference type="GO" id="GO:0003676">
    <property type="term" value="F:nucleic acid binding"/>
    <property type="evidence" value="ECO:0007669"/>
    <property type="project" value="InterPro"/>
</dbReference>
<evidence type="ECO:0000313" key="8">
    <source>
        <dbReference type="Proteomes" id="UP000321947"/>
    </source>
</evidence>
<name>A0A5A7UKH6_CUCMM</name>
<gene>
    <name evidence="6" type="ORF">E5676_scaffold11G00890</name>
    <name evidence="5" type="ORF">E6C27_scaffold186G00230</name>
</gene>
<dbReference type="PANTHER" id="PTHR42648">
    <property type="entry name" value="TRANSPOSASE, PUTATIVE-RELATED"/>
    <property type="match status" value="1"/>
</dbReference>
<dbReference type="InterPro" id="IPR001584">
    <property type="entry name" value="Integrase_cat-core"/>
</dbReference>
<evidence type="ECO:0000313" key="5">
    <source>
        <dbReference type="EMBL" id="KAA0056332.1"/>
    </source>
</evidence>
<dbReference type="InterPro" id="IPR039537">
    <property type="entry name" value="Retrotran_Ty1/copia-like"/>
</dbReference>
<dbReference type="InterPro" id="IPR036397">
    <property type="entry name" value="RNaseH_sf"/>
</dbReference>
<proteinExistence type="predicted"/>
<dbReference type="SUPFAM" id="SSF53098">
    <property type="entry name" value="Ribonuclease H-like"/>
    <property type="match status" value="1"/>
</dbReference>
<dbReference type="InterPro" id="IPR012337">
    <property type="entry name" value="RNaseH-like_sf"/>
</dbReference>